<keyword evidence="7" id="KW-0503">Monooxygenase</keyword>
<dbReference type="GO" id="GO:0005506">
    <property type="term" value="F:iron ion binding"/>
    <property type="evidence" value="ECO:0007669"/>
    <property type="project" value="InterPro"/>
</dbReference>
<evidence type="ECO:0000313" key="8">
    <source>
        <dbReference type="EMBL" id="KSU85919.1"/>
    </source>
</evidence>
<comment type="similarity">
    <text evidence="2">Belongs to the cytochrome P450 family.</text>
</comment>
<evidence type="ECO:0000256" key="2">
    <source>
        <dbReference type="ARBA" id="ARBA00010617"/>
    </source>
</evidence>
<keyword evidence="9" id="KW-1185">Reference proteome</keyword>
<keyword evidence="3" id="KW-0349">Heme</keyword>
<accession>A0A0V8JFT7</accession>
<dbReference type="GO" id="GO:0016705">
    <property type="term" value="F:oxidoreductase activity, acting on paired donors, with incorporation or reduction of molecular oxygen"/>
    <property type="evidence" value="ECO:0007669"/>
    <property type="project" value="InterPro"/>
</dbReference>
<evidence type="ECO:0000256" key="1">
    <source>
        <dbReference type="ARBA" id="ARBA00001971"/>
    </source>
</evidence>
<dbReference type="InterPro" id="IPR036396">
    <property type="entry name" value="Cyt_P450_sf"/>
</dbReference>
<dbReference type="GO" id="GO:0004497">
    <property type="term" value="F:monooxygenase activity"/>
    <property type="evidence" value="ECO:0007669"/>
    <property type="project" value="UniProtKB-KW"/>
</dbReference>
<dbReference type="OrthoDB" id="9764248at2"/>
<dbReference type="SUPFAM" id="SSF48264">
    <property type="entry name" value="Cytochrome P450"/>
    <property type="match status" value="1"/>
</dbReference>
<dbReference type="Pfam" id="PF00067">
    <property type="entry name" value="p450"/>
    <property type="match status" value="1"/>
</dbReference>
<organism evidence="8 9">
    <name type="scientific">Fictibacillus enclensis</name>
    <dbReference type="NCBI Taxonomy" id="1017270"/>
    <lineage>
        <taxon>Bacteria</taxon>
        <taxon>Bacillati</taxon>
        <taxon>Bacillota</taxon>
        <taxon>Bacilli</taxon>
        <taxon>Bacillales</taxon>
        <taxon>Fictibacillaceae</taxon>
        <taxon>Fictibacillus</taxon>
    </lineage>
</organism>
<dbReference type="PANTHER" id="PTHR24286:SF24">
    <property type="entry name" value="LANOSTEROL 14-ALPHA DEMETHYLASE"/>
    <property type="match status" value="1"/>
</dbReference>
<dbReference type="GO" id="GO:0016125">
    <property type="term" value="P:sterol metabolic process"/>
    <property type="evidence" value="ECO:0007669"/>
    <property type="project" value="TreeGrafter"/>
</dbReference>
<dbReference type="RefSeq" id="WP_061971451.1">
    <property type="nucleotide sequence ID" value="NZ_FMAV01000001.1"/>
</dbReference>
<evidence type="ECO:0000256" key="5">
    <source>
        <dbReference type="ARBA" id="ARBA00023002"/>
    </source>
</evidence>
<keyword evidence="5" id="KW-0560">Oxidoreductase</keyword>
<dbReference type="AlphaFoldDB" id="A0A0V8JFT7"/>
<name>A0A0V8JFT7_9BACL</name>
<comment type="caution">
    <text evidence="8">The sequence shown here is derived from an EMBL/GenBank/DDBJ whole genome shotgun (WGS) entry which is preliminary data.</text>
</comment>
<dbReference type="EMBL" id="LNQN01000001">
    <property type="protein sequence ID" value="KSU85919.1"/>
    <property type="molecule type" value="Genomic_DNA"/>
</dbReference>
<evidence type="ECO:0000313" key="9">
    <source>
        <dbReference type="Proteomes" id="UP000054099"/>
    </source>
</evidence>
<comment type="cofactor">
    <cofactor evidence="1">
        <name>heme</name>
        <dbReference type="ChEBI" id="CHEBI:30413"/>
    </cofactor>
</comment>
<sequence>MSKQLNIPKEEGLDHSLALIQEGYQYITSRRTKFKSDLFETRLLGQKVVCIGGQEGAELFYDNEKFERKGAVPKRIQKSLFGENAIHTLDGEAHEHRKLLFMSLMTEERLELLAELTREEWRLAAAEWAKMEQVVLFDEVQQILCRVACRWAGVPIDAIEVKPLARDFIAMVDAFGAVGPRHQKGRKARKKMEDYFKGLIIEIRHRRIEPIEGTALHKIAWHRDHKEKHLDEHTAAVELLNVLRPIVAITYLVTFGALALFEHNVWKEKLQSGDEESVQMFAQEVRRFYPFAPFLGTKVKNGFEWKGHTFEKGQLVLLDVYGTNHDNRLWEEPYVFNPERFRNWNGGMFDLIPQGGGDEYTGHRCPGEMATIQVMKTSFSFLTNEMIYNVPVGQDLSYSLSRMPTYPESGFIIQGVSIKSQTTV</sequence>
<evidence type="ECO:0000256" key="7">
    <source>
        <dbReference type="ARBA" id="ARBA00023033"/>
    </source>
</evidence>
<dbReference type="CDD" id="cd11067">
    <property type="entry name" value="CYP152"/>
    <property type="match status" value="1"/>
</dbReference>
<reference evidence="8 9" key="1">
    <citation type="journal article" date="2014" name="Antonie Van Leeuwenhoek">
        <title>Fictibacillus enclensis sp. nov., isolated from marine sediment.</title>
        <authorList>
            <person name="Dastager S.G."/>
            <person name="Mawlankar R."/>
            <person name="Srinivasan K."/>
            <person name="Tang S.K."/>
            <person name="Lee J.C."/>
            <person name="Ramana V.V."/>
            <person name="Shouche Y.S."/>
        </authorList>
    </citation>
    <scope>NUCLEOTIDE SEQUENCE [LARGE SCALE GENOMIC DNA]</scope>
    <source>
        <strain evidence="8 9">NIO-1003</strain>
    </source>
</reference>
<dbReference type="PANTHER" id="PTHR24286">
    <property type="entry name" value="CYTOCHROME P450 26"/>
    <property type="match status" value="1"/>
</dbReference>
<keyword evidence="4" id="KW-0479">Metal-binding</keyword>
<evidence type="ECO:0000256" key="6">
    <source>
        <dbReference type="ARBA" id="ARBA00023004"/>
    </source>
</evidence>
<dbReference type="InterPro" id="IPR001128">
    <property type="entry name" value="Cyt_P450"/>
</dbReference>
<dbReference type="Proteomes" id="UP000054099">
    <property type="component" value="Unassembled WGS sequence"/>
</dbReference>
<gene>
    <name evidence="8" type="ORF">AS030_02380</name>
</gene>
<keyword evidence="6" id="KW-0408">Iron</keyword>
<dbReference type="Gene3D" id="1.10.630.10">
    <property type="entry name" value="Cytochrome P450"/>
    <property type="match status" value="1"/>
</dbReference>
<proteinExistence type="inferred from homology"/>
<evidence type="ECO:0000256" key="4">
    <source>
        <dbReference type="ARBA" id="ARBA00022723"/>
    </source>
</evidence>
<dbReference type="GO" id="GO:0020037">
    <property type="term" value="F:heme binding"/>
    <property type="evidence" value="ECO:0007669"/>
    <property type="project" value="InterPro"/>
</dbReference>
<protein>
    <submittedName>
        <fullName evidence="8">Cytochrome</fullName>
    </submittedName>
</protein>
<evidence type="ECO:0000256" key="3">
    <source>
        <dbReference type="ARBA" id="ARBA00022617"/>
    </source>
</evidence>